<accession>A0A1G7D4L6</accession>
<dbReference type="STRING" id="659014.SAMN04487996_105101"/>
<keyword evidence="2" id="KW-1185">Reference proteome</keyword>
<protein>
    <submittedName>
        <fullName evidence="1">Uncharacterized protein</fullName>
    </submittedName>
</protein>
<name>A0A1G7D4L6_9BACT</name>
<dbReference type="EMBL" id="FNAN01000005">
    <property type="protein sequence ID" value="SDE45675.1"/>
    <property type="molecule type" value="Genomic_DNA"/>
</dbReference>
<evidence type="ECO:0000313" key="2">
    <source>
        <dbReference type="Proteomes" id="UP000198748"/>
    </source>
</evidence>
<reference evidence="2" key="1">
    <citation type="submission" date="2016-10" db="EMBL/GenBank/DDBJ databases">
        <authorList>
            <person name="Varghese N."/>
            <person name="Submissions S."/>
        </authorList>
    </citation>
    <scope>NUCLEOTIDE SEQUENCE [LARGE SCALE GENOMIC DNA]</scope>
    <source>
        <strain evidence="2">DSM 25329</strain>
    </source>
</reference>
<dbReference type="Proteomes" id="UP000198748">
    <property type="component" value="Unassembled WGS sequence"/>
</dbReference>
<evidence type="ECO:0000313" key="1">
    <source>
        <dbReference type="EMBL" id="SDE45675.1"/>
    </source>
</evidence>
<dbReference type="AlphaFoldDB" id="A0A1G7D4L6"/>
<gene>
    <name evidence="1" type="ORF">SAMN04487996_105101</name>
</gene>
<sequence>MFLVNGVCWQKLTQLKTIQTMPTFIHNEKHDRAINLEHIHSIRKENGIRYEIIFESVAMNGGTGGQVEIGRWPFESEKERDKVLKWILNSYGLGV</sequence>
<organism evidence="1 2">
    <name type="scientific">Dyadobacter soli</name>
    <dbReference type="NCBI Taxonomy" id="659014"/>
    <lineage>
        <taxon>Bacteria</taxon>
        <taxon>Pseudomonadati</taxon>
        <taxon>Bacteroidota</taxon>
        <taxon>Cytophagia</taxon>
        <taxon>Cytophagales</taxon>
        <taxon>Spirosomataceae</taxon>
        <taxon>Dyadobacter</taxon>
    </lineage>
</organism>
<proteinExistence type="predicted"/>